<organism evidence="2 3">
    <name type="scientific">Vibrio atlanticus</name>
    <dbReference type="NCBI Taxonomy" id="693153"/>
    <lineage>
        <taxon>Bacteria</taxon>
        <taxon>Pseudomonadati</taxon>
        <taxon>Pseudomonadota</taxon>
        <taxon>Gammaproteobacteria</taxon>
        <taxon>Vibrionales</taxon>
        <taxon>Vibrionaceae</taxon>
        <taxon>Vibrio</taxon>
    </lineage>
</organism>
<dbReference type="EMBL" id="FLQP01000048">
    <property type="protein sequence ID" value="SBS66578.1"/>
    <property type="molecule type" value="Genomic_DNA"/>
</dbReference>
<dbReference type="Proteomes" id="UP000092876">
    <property type="component" value="Unassembled WGS sequence"/>
</dbReference>
<feature type="transmembrane region" description="Helical" evidence="1">
    <location>
        <begin position="169"/>
        <end position="189"/>
    </location>
</feature>
<gene>
    <name evidence="2" type="ORF">VAT7223_03252</name>
</gene>
<evidence type="ECO:0000313" key="2">
    <source>
        <dbReference type="EMBL" id="SBS66578.1"/>
    </source>
</evidence>
<evidence type="ECO:0000256" key="1">
    <source>
        <dbReference type="SAM" id="Phobius"/>
    </source>
</evidence>
<dbReference type="AlphaFoldDB" id="A0A1C3IZ18"/>
<keyword evidence="1" id="KW-0472">Membrane</keyword>
<protein>
    <submittedName>
        <fullName evidence="2">Uncharacterized protein</fullName>
    </submittedName>
</protein>
<proteinExistence type="predicted"/>
<keyword evidence="1" id="KW-0812">Transmembrane</keyword>
<accession>A0A1C3IZ18</accession>
<keyword evidence="1" id="KW-1133">Transmembrane helix</keyword>
<feature type="transmembrane region" description="Helical" evidence="1">
    <location>
        <begin position="64"/>
        <end position="84"/>
    </location>
</feature>
<evidence type="ECO:0000313" key="3">
    <source>
        <dbReference type="Proteomes" id="UP000092876"/>
    </source>
</evidence>
<dbReference type="RefSeq" id="WP_048664398.1">
    <property type="nucleotide sequence ID" value="NZ_AP025461.1"/>
</dbReference>
<dbReference type="GeneID" id="94234613"/>
<sequence length="194" mass="22115">MEKQLARIKEDLRKEIIAVHQSSLADAREKFQLALDDRKDFLEPECDFDLYETKIPKVMKFFKTGIQFLIGFFLIGTLASKGLLEVAETFNLLDNLYFADNRLFTADELYKHILGIESFVYIGNALAISAGIELSYMLFTDGPDETIEPLMLAIAAAAFYTISESPENSWAMLGYAISLLVLMVCLKLYKRWKL</sequence>
<name>A0A1C3IZ18_9VIBR</name>
<reference evidence="3" key="1">
    <citation type="submission" date="2016-06" db="EMBL/GenBank/DDBJ databases">
        <authorList>
            <person name="Rodrigo-Torres Lidia"/>
            <person name="Arahal R.David."/>
        </authorList>
    </citation>
    <scope>NUCLEOTIDE SEQUENCE [LARGE SCALE GENOMIC DNA]</scope>
    <source>
        <strain evidence="3">CECT 7223</strain>
    </source>
</reference>